<gene>
    <name evidence="1" type="ORF">E4V82_15095</name>
</gene>
<dbReference type="Gene3D" id="4.10.280.10">
    <property type="entry name" value="Helix-loop-helix DNA-binding domain"/>
    <property type="match status" value="1"/>
</dbReference>
<evidence type="ECO:0000313" key="2">
    <source>
        <dbReference type="Proteomes" id="UP000342249"/>
    </source>
</evidence>
<dbReference type="SUPFAM" id="SSF140500">
    <property type="entry name" value="BAS1536-like"/>
    <property type="match status" value="1"/>
</dbReference>
<reference evidence="1 2" key="1">
    <citation type="journal article" date="2019" name="Lett. Appl. Microbiol.">
        <title>A case of 'blown pack' spoilage of vacuum-packaged pork likely associated with Clostridium estertheticum in Canada.</title>
        <authorList>
            <person name="Zhang P."/>
            <person name="Ward P."/>
            <person name="McMullen L.M."/>
            <person name="Yang X."/>
        </authorList>
    </citation>
    <scope>NUCLEOTIDE SEQUENCE [LARGE SCALE GENOMIC DNA]</scope>
    <source>
        <strain evidence="1 2">MA19</strain>
    </source>
</reference>
<organism evidence="1 2">
    <name type="scientific">Clostridium estertheticum</name>
    <dbReference type="NCBI Taxonomy" id="238834"/>
    <lineage>
        <taxon>Bacteria</taxon>
        <taxon>Bacillati</taxon>
        <taxon>Bacillota</taxon>
        <taxon>Clostridia</taxon>
        <taxon>Eubacteriales</taxon>
        <taxon>Clostridiaceae</taxon>
        <taxon>Clostridium</taxon>
    </lineage>
</organism>
<dbReference type="AlphaFoldDB" id="A0A5N7IRC8"/>
<name>A0A5N7IRC8_9CLOT</name>
<accession>A0A5N7IRC8</accession>
<protein>
    <submittedName>
        <fullName evidence="1">Aspartyl-phosphate phosphatase Spo0E family protein</fullName>
    </submittedName>
</protein>
<dbReference type="EMBL" id="SPSF01000035">
    <property type="protein sequence ID" value="MPQ63431.1"/>
    <property type="molecule type" value="Genomic_DNA"/>
</dbReference>
<dbReference type="GO" id="GO:0046983">
    <property type="term" value="F:protein dimerization activity"/>
    <property type="evidence" value="ECO:0007669"/>
    <property type="project" value="InterPro"/>
</dbReference>
<dbReference type="InterPro" id="IPR018540">
    <property type="entry name" value="Spo0E-like"/>
</dbReference>
<dbReference type="InterPro" id="IPR037208">
    <property type="entry name" value="Spo0E-like_sf"/>
</dbReference>
<dbReference type="InterPro" id="IPR036638">
    <property type="entry name" value="HLH_DNA-bd_sf"/>
</dbReference>
<comment type="caution">
    <text evidence="1">The sequence shown here is derived from an EMBL/GenBank/DDBJ whole genome shotgun (WGS) entry which is preliminary data.</text>
</comment>
<dbReference type="Proteomes" id="UP000342249">
    <property type="component" value="Unassembled WGS sequence"/>
</dbReference>
<sequence length="71" mass="8425">MYLPQKYINKEKYMNLKLRIINKELESLRALLHFLLNHKDPTDKMVVCCSQQLDEVIVKYQKIKATCKKAA</sequence>
<proteinExistence type="predicted"/>
<dbReference type="GO" id="GO:0043937">
    <property type="term" value="P:regulation of sporulation"/>
    <property type="evidence" value="ECO:0007669"/>
    <property type="project" value="InterPro"/>
</dbReference>
<dbReference type="Pfam" id="PF09388">
    <property type="entry name" value="SpoOE-like"/>
    <property type="match status" value="1"/>
</dbReference>
<evidence type="ECO:0000313" key="1">
    <source>
        <dbReference type="EMBL" id="MPQ63431.1"/>
    </source>
</evidence>